<name>A0A5C8Z7B8_9GAMM</name>
<dbReference type="RefSeq" id="WP_147712937.1">
    <property type="nucleotide sequence ID" value="NZ_VKAD01000001.1"/>
</dbReference>
<proteinExistence type="inferred from homology"/>
<keyword evidence="4 6" id="KW-0067">ATP-binding</keyword>
<dbReference type="EMBL" id="VKAD01000001">
    <property type="protein sequence ID" value="TXR53537.1"/>
    <property type="molecule type" value="Genomic_DNA"/>
</dbReference>
<evidence type="ECO:0000313" key="9">
    <source>
        <dbReference type="Proteomes" id="UP000321764"/>
    </source>
</evidence>
<dbReference type="GO" id="GO:0005524">
    <property type="term" value="F:ATP binding"/>
    <property type="evidence" value="ECO:0007669"/>
    <property type="project" value="UniProtKB-UniRule"/>
</dbReference>
<dbReference type="InterPro" id="IPR006555">
    <property type="entry name" value="ATP-dep_Helicase_C"/>
</dbReference>
<dbReference type="InterPro" id="IPR027417">
    <property type="entry name" value="P-loop_NTPase"/>
</dbReference>
<evidence type="ECO:0000256" key="2">
    <source>
        <dbReference type="ARBA" id="ARBA00022741"/>
    </source>
</evidence>
<keyword evidence="6" id="KW-0479">Metal-binding</keyword>
<keyword evidence="3 6" id="KW-0378">Hydrolase</keyword>
<dbReference type="GO" id="GO:0046872">
    <property type="term" value="F:metal ion binding"/>
    <property type="evidence" value="ECO:0007669"/>
    <property type="project" value="UniProtKB-KW"/>
</dbReference>
<keyword evidence="9" id="KW-1185">Reference proteome</keyword>
<dbReference type="HAMAP" id="MF_02205">
    <property type="entry name" value="DinG_proteobact"/>
    <property type="match status" value="1"/>
</dbReference>
<feature type="binding site" evidence="6">
    <location>
        <position position="203"/>
    </location>
    <ligand>
        <name>[4Fe-4S] cluster</name>
        <dbReference type="ChEBI" id="CHEBI:49883"/>
    </ligand>
</feature>
<comment type="caution">
    <text evidence="8">The sequence shown here is derived from an EMBL/GenBank/DDBJ whole genome shotgun (WGS) entry which is preliminary data.</text>
</comment>
<keyword evidence="6" id="KW-0408">Iron</keyword>
<evidence type="ECO:0000313" key="8">
    <source>
        <dbReference type="EMBL" id="TXR53537.1"/>
    </source>
</evidence>
<dbReference type="GO" id="GO:0033677">
    <property type="term" value="F:DNA/RNA helicase activity"/>
    <property type="evidence" value="ECO:0007669"/>
    <property type="project" value="TreeGrafter"/>
</dbReference>
<dbReference type="EC" id="5.6.2.3" evidence="6"/>
<dbReference type="GO" id="GO:0009432">
    <property type="term" value="P:SOS response"/>
    <property type="evidence" value="ECO:0007669"/>
    <property type="project" value="TreeGrafter"/>
</dbReference>
<keyword evidence="5 6" id="KW-0238">DNA-binding</keyword>
<comment type="cofactor">
    <cofactor evidence="6">
        <name>[4Fe-4S] cluster</name>
        <dbReference type="ChEBI" id="CHEBI:49883"/>
    </cofactor>
    <text evidence="6">Binds 1 [4Fe-4S] cluster.</text>
</comment>
<dbReference type="GO" id="GO:0043139">
    <property type="term" value="F:5'-3' DNA helicase activity"/>
    <property type="evidence" value="ECO:0007669"/>
    <property type="project" value="UniProtKB-UniRule"/>
</dbReference>
<evidence type="ECO:0000259" key="7">
    <source>
        <dbReference type="PROSITE" id="PS51193"/>
    </source>
</evidence>
<sequence length="705" mass="78460">MLSNTVKSNIQTAYSEYLKNRDLKPRSGQKHMLAQIARTLGNIALDDEGVRQANSTGIAVVEAGTGTGKTVGYALSAISLAMAMEKKLVISTATIALQEQVVNKDLPDIAKNTELNFKAVLAKGRSRYLCTQKLEQLIQFYSGTVVAMSLFEETMEADEASLAQYNELMTQFGSGAWSGDRDHWPDKIDDNLWFSLTSSHRECLNRRCPHYQNCPFFEARGELENAQVIIANHDLVMADLSLGGGAILPAPEDTIYVFDEGHHLPEKALSHFAQQLTVKYTLNQIDAIRKQIPKVRLELAYGDTAERLLATIVDGLNDAHQQLSLTWSAMQPWFNRLSSEERTLTFLQSEQRQPLDDLLNPLVYPFTSLYASMNALDEHTRKQLSASDDPQEKERLQNALPVIGRWLSRIEPAKGLVDSWLEPDAENAPPVARWLDRIDNADNQDLILNTSPVSASSVLKNFLWNRCCGAVVTSATLTVAGKFDRIMTQCGIPEQADVLKVESPFDYPNLVTATIPALAVEGSQRDAHSESIVALIHQHLPMETGNLVLFSSRAQMQEVYEGLNDDWKALVTSQDDLPKTALIEHHKERLNEGGGSTLFGLASLAEGVDLPGNYLKHLVIAKIPFGVPDDPITSTLAQWLESKGMNPFQVITLPAATIRLVQACGRLIRQEQDSGVIWFMDRRIVSKRYGKTIINSLPNYHWKIE</sequence>
<dbReference type="Pfam" id="PF13307">
    <property type="entry name" value="Helicase_C_2"/>
    <property type="match status" value="1"/>
</dbReference>
<gene>
    <name evidence="6 8" type="primary">dinG</name>
    <name evidence="8" type="ORF">FME95_02920</name>
</gene>
<dbReference type="GO" id="GO:0016887">
    <property type="term" value="F:ATP hydrolysis activity"/>
    <property type="evidence" value="ECO:0007669"/>
    <property type="project" value="RHEA"/>
</dbReference>
<keyword evidence="2 6" id="KW-0547">Nucleotide-binding</keyword>
<comment type="catalytic activity">
    <reaction evidence="6">
        <text>ATP + H2O = ADP + phosphate + H(+)</text>
        <dbReference type="Rhea" id="RHEA:13065"/>
        <dbReference type="ChEBI" id="CHEBI:15377"/>
        <dbReference type="ChEBI" id="CHEBI:15378"/>
        <dbReference type="ChEBI" id="CHEBI:30616"/>
        <dbReference type="ChEBI" id="CHEBI:43474"/>
        <dbReference type="ChEBI" id="CHEBI:456216"/>
        <dbReference type="EC" id="5.6.2.3"/>
    </reaction>
</comment>
<keyword evidence="6" id="KW-0411">Iron-sulfur</keyword>
<dbReference type="NCBIfam" id="NF008729">
    <property type="entry name" value="PRK11747.1"/>
    <property type="match status" value="1"/>
</dbReference>
<dbReference type="SMART" id="SM00491">
    <property type="entry name" value="HELICc2"/>
    <property type="match status" value="1"/>
</dbReference>
<dbReference type="GO" id="GO:0051539">
    <property type="term" value="F:4 iron, 4 sulfur cluster binding"/>
    <property type="evidence" value="ECO:0007669"/>
    <property type="project" value="UniProtKB-UniRule"/>
</dbReference>
<dbReference type="PANTHER" id="PTHR11472:SF59">
    <property type="entry name" value="ATP-DEPENDENT DNA HELICASE DING"/>
    <property type="match status" value="1"/>
</dbReference>
<accession>A0A5C8Z7B8</accession>
<comment type="function">
    <text evidence="6">DNA-dependent ATPase and 5'-3' DNA helicase. Unwinds D-loops, R-loops, forked DNA and G-quadruplex DNA.</text>
</comment>
<dbReference type="PROSITE" id="PS51193">
    <property type="entry name" value="HELICASE_ATP_BIND_2"/>
    <property type="match status" value="1"/>
</dbReference>
<evidence type="ECO:0000256" key="3">
    <source>
        <dbReference type="ARBA" id="ARBA00022801"/>
    </source>
</evidence>
<dbReference type="AlphaFoldDB" id="A0A5C8Z7B8"/>
<keyword evidence="6 8" id="KW-0347">Helicase</keyword>
<reference evidence="8 9" key="1">
    <citation type="submission" date="2019-07" db="EMBL/GenBank/DDBJ databases">
        <title>Reinekea sp. strain SSH23 genome sequencing and assembly.</title>
        <authorList>
            <person name="Kim I."/>
        </authorList>
    </citation>
    <scope>NUCLEOTIDE SEQUENCE [LARGE SCALE GENOMIC DNA]</scope>
    <source>
        <strain evidence="8 9">SSH23</strain>
    </source>
</reference>
<evidence type="ECO:0000256" key="4">
    <source>
        <dbReference type="ARBA" id="ARBA00022840"/>
    </source>
</evidence>
<feature type="binding site" evidence="6">
    <location>
        <position position="208"/>
    </location>
    <ligand>
        <name>[4Fe-4S] cluster</name>
        <dbReference type="ChEBI" id="CHEBI:49883"/>
    </ligand>
</feature>
<keyword evidence="6" id="KW-0413">Isomerase</keyword>
<feature type="domain" description="Helicase ATP-binding" evidence="7">
    <location>
        <begin position="15"/>
        <end position="320"/>
    </location>
</feature>
<evidence type="ECO:0000256" key="1">
    <source>
        <dbReference type="ARBA" id="ARBA00022485"/>
    </source>
</evidence>
<dbReference type="PANTHER" id="PTHR11472">
    <property type="entry name" value="DNA REPAIR DEAD HELICASE RAD3/XP-D SUBFAMILY MEMBER"/>
    <property type="match status" value="1"/>
</dbReference>
<dbReference type="OrthoDB" id="9805194at2"/>
<keyword evidence="1 6" id="KW-0004">4Fe-4S</keyword>
<dbReference type="InterPro" id="IPR039000">
    <property type="entry name" value="DinG_proteobact"/>
</dbReference>
<protein>
    <recommendedName>
        <fullName evidence="6">ATP-dependent DNA helicase DinG</fullName>
        <ecNumber evidence="6">5.6.2.3</ecNumber>
    </recommendedName>
    <alternativeName>
        <fullName evidence="6">DNA 5'-3' helicase DinG</fullName>
    </alternativeName>
</protein>
<evidence type="ECO:0000256" key="6">
    <source>
        <dbReference type="HAMAP-Rule" id="MF_02205"/>
    </source>
</evidence>
<comment type="similarity">
    <text evidence="6">Belongs to the helicase family. DinG subfamily. Type 1 sub-subfamily.</text>
</comment>
<dbReference type="GO" id="GO:0006281">
    <property type="term" value="P:DNA repair"/>
    <property type="evidence" value="ECO:0007669"/>
    <property type="project" value="TreeGrafter"/>
</dbReference>
<dbReference type="Proteomes" id="UP000321764">
    <property type="component" value="Unassembled WGS sequence"/>
</dbReference>
<dbReference type="InterPro" id="IPR014013">
    <property type="entry name" value="Helic_SF1/SF2_ATP-bd_DinG/Rad3"/>
</dbReference>
<feature type="binding site" evidence="6">
    <location>
        <position position="214"/>
    </location>
    <ligand>
        <name>[4Fe-4S] cluster</name>
        <dbReference type="ChEBI" id="CHEBI:49883"/>
    </ligand>
</feature>
<organism evidence="8 9">
    <name type="scientific">Reinekea thalattae</name>
    <dbReference type="NCBI Taxonomy" id="2593301"/>
    <lineage>
        <taxon>Bacteria</taxon>
        <taxon>Pseudomonadati</taxon>
        <taxon>Pseudomonadota</taxon>
        <taxon>Gammaproteobacteria</taxon>
        <taxon>Oceanospirillales</taxon>
        <taxon>Saccharospirillaceae</taxon>
        <taxon>Reinekea</taxon>
    </lineage>
</organism>
<dbReference type="GO" id="GO:0003677">
    <property type="term" value="F:DNA binding"/>
    <property type="evidence" value="ECO:0007669"/>
    <property type="project" value="UniProtKB-UniRule"/>
</dbReference>
<feature type="binding site" evidence="6">
    <location>
        <position position="130"/>
    </location>
    <ligand>
        <name>[4Fe-4S] cluster</name>
        <dbReference type="ChEBI" id="CHEBI:49883"/>
    </ligand>
</feature>
<dbReference type="Gene3D" id="3.40.50.300">
    <property type="entry name" value="P-loop containing nucleotide triphosphate hydrolases"/>
    <property type="match status" value="2"/>
</dbReference>
<dbReference type="InterPro" id="IPR045028">
    <property type="entry name" value="DinG/Rad3-like"/>
</dbReference>
<dbReference type="SUPFAM" id="SSF52540">
    <property type="entry name" value="P-loop containing nucleoside triphosphate hydrolases"/>
    <property type="match status" value="1"/>
</dbReference>
<evidence type="ECO:0000256" key="5">
    <source>
        <dbReference type="ARBA" id="ARBA00023125"/>
    </source>
</evidence>